<evidence type="ECO:0000256" key="2">
    <source>
        <dbReference type="ARBA" id="ARBA00022741"/>
    </source>
</evidence>
<dbReference type="GO" id="GO:0005524">
    <property type="term" value="F:ATP binding"/>
    <property type="evidence" value="ECO:0007669"/>
    <property type="project" value="UniProtKB-KW"/>
</dbReference>
<keyword evidence="2 4" id="KW-0547">Nucleotide-binding</keyword>
<dbReference type="Gene3D" id="3.40.50.10420">
    <property type="entry name" value="NagB/RpiA/CoA transferase-like"/>
    <property type="match status" value="1"/>
</dbReference>
<evidence type="ECO:0000313" key="7">
    <source>
        <dbReference type="Proteomes" id="UP000477386"/>
    </source>
</evidence>
<keyword evidence="3 4" id="KW-0067">ATP-binding</keyword>
<protein>
    <recommendedName>
        <fullName evidence="5">5-formyltetrahydrofolate cyclo-ligase</fullName>
        <ecNumber evidence="5">6.3.3.2</ecNumber>
    </recommendedName>
</protein>
<dbReference type="GO" id="GO:0030272">
    <property type="term" value="F:5-formyltetrahydrofolate cyclo-ligase activity"/>
    <property type="evidence" value="ECO:0007669"/>
    <property type="project" value="UniProtKB-EC"/>
</dbReference>
<keyword evidence="7" id="KW-1185">Reference proteome</keyword>
<dbReference type="GO" id="GO:0009396">
    <property type="term" value="P:folic acid-containing compound biosynthetic process"/>
    <property type="evidence" value="ECO:0007669"/>
    <property type="project" value="TreeGrafter"/>
</dbReference>
<feature type="binding site" evidence="4">
    <location>
        <begin position="3"/>
        <end position="7"/>
    </location>
    <ligand>
        <name>ATP</name>
        <dbReference type="ChEBI" id="CHEBI:30616"/>
    </ligand>
</feature>
<accession>A0A6M0IMJ1</accession>
<dbReference type="RefSeq" id="WP_164041049.1">
    <property type="nucleotide sequence ID" value="NZ_JAAGNZ010000002.1"/>
</dbReference>
<dbReference type="InterPro" id="IPR002698">
    <property type="entry name" value="FTHF_cligase"/>
</dbReference>
<dbReference type="EC" id="6.3.3.2" evidence="5"/>
<sequence>MTKAELRRQYLALRKGLSAEVVTERSQQICQRFFEQDWLDGEDTVHVFLPIQRQNEVNTWPIVHRIWHDFPQKQVVVSVTDPEAHRLTHYALTPDTRLIDNRWGIPEPIAPESAAISTKHIDAVLVPLLLFDQLGHRIGYGGGFYDRFLADCRPDCLSMGLSLFEPVDKIESIEPTDVPMTGCVTPDRIWFFSK</sequence>
<comment type="cofactor">
    <cofactor evidence="5">
        <name>Mg(2+)</name>
        <dbReference type="ChEBI" id="CHEBI:18420"/>
    </cofactor>
</comment>
<feature type="binding site" evidence="4">
    <location>
        <position position="56"/>
    </location>
    <ligand>
        <name>substrate</name>
    </ligand>
</feature>
<name>A0A6M0IMJ1_9BACT</name>
<dbReference type="AlphaFoldDB" id="A0A6M0IMJ1"/>
<organism evidence="6 7">
    <name type="scientific">Spirosoma agri</name>
    <dbReference type="NCBI Taxonomy" id="1987381"/>
    <lineage>
        <taxon>Bacteria</taxon>
        <taxon>Pseudomonadati</taxon>
        <taxon>Bacteroidota</taxon>
        <taxon>Cytophagia</taxon>
        <taxon>Cytophagales</taxon>
        <taxon>Cytophagaceae</taxon>
        <taxon>Spirosoma</taxon>
    </lineage>
</organism>
<dbReference type="Pfam" id="PF01812">
    <property type="entry name" value="5-FTHF_cyc-lig"/>
    <property type="match status" value="1"/>
</dbReference>
<dbReference type="GO" id="GO:0035999">
    <property type="term" value="P:tetrahydrofolate interconversion"/>
    <property type="evidence" value="ECO:0007669"/>
    <property type="project" value="TreeGrafter"/>
</dbReference>
<dbReference type="PIRSF" id="PIRSF006806">
    <property type="entry name" value="FTHF_cligase"/>
    <property type="match status" value="1"/>
</dbReference>
<evidence type="ECO:0000256" key="3">
    <source>
        <dbReference type="ARBA" id="ARBA00022840"/>
    </source>
</evidence>
<keyword evidence="5" id="KW-0460">Magnesium</keyword>
<comment type="catalytic activity">
    <reaction evidence="5">
        <text>(6S)-5-formyl-5,6,7,8-tetrahydrofolate + ATP = (6R)-5,10-methenyltetrahydrofolate + ADP + phosphate</text>
        <dbReference type="Rhea" id="RHEA:10488"/>
        <dbReference type="ChEBI" id="CHEBI:30616"/>
        <dbReference type="ChEBI" id="CHEBI:43474"/>
        <dbReference type="ChEBI" id="CHEBI:57455"/>
        <dbReference type="ChEBI" id="CHEBI:57457"/>
        <dbReference type="ChEBI" id="CHEBI:456216"/>
        <dbReference type="EC" id="6.3.3.2"/>
    </reaction>
</comment>
<dbReference type="PANTHER" id="PTHR23407:SF1">
    <property type="entry name" value="5-FORMYLTETRAHYDROFOLATE CYCLO-LIGASE"/>
    <property type="match status" value="1"/>
</dbReference>
<dbReference type="GO" id="GO:0046872">
    <property type="term" value="F:metal ion binding"/>
    <property type="evidence" value="ECO:0007669"/>
    <property type="project" value="UniProtKB-KW"/>
</dbReference>
<dbReference type="EMBL" id="JAAGNZ010000002">
    <property type="protein sequence ID" value="NEU68621.1"/>
    <property type="molecule type" value="Genomic_DNA"/>
</dbReference>
<keyword evidence="5" id="KW-0479">Metal-binding</keyword>
<comment type="similarity">
    <text evidence="1 5">Belongs to the 5-formyltetrahydrofolate cyclo-ligase family.</text>
</comment>
<proteinExistence type="inferred from homology"/>
<gene>
    <name evidence="6" type="ORF">GK091_17165</name>
</gene>
<dbReference type="InterPro" id="IPR024185">
    <property type="entry name" value="FTHF_cligase-like_sf"/>
</dbReference>
<comment type="caution">
    <text evidence="6">The sequence shown here is derived from an EMBL/GenBank/DDBJ whole genome shotgun (WGS) entry which is preliminary data.</text>
</comment>
<dbReference type="Proteomes" id="UP000477386">
    <property type="component" value="Unassembled WGS sequence"/>
</dbReference>
<dbReference type="InterPro" id="IPR037171">
    <property type="entry name" value="NagB/RpiA_transferase-like"/>
</dbReference>
<feature type="binding site" evidence="4">
    <location>
        <position position="49"/>
    </location>
    <ligand>
        <name>substrate</name>
    </ligand>
</feature>
<evidence type="ECO:0000256" key="1">
    <source>
        <dbReference type="ARBA" id="ARBA00010638"/>
    </source>
</evidence>
<evidence type="ECO:0000256" key="5">
    <source>
        <dbReference type="RuleBase" id="RU361279"/>
    </source>
</evidence>
<dbReference type="NCBIfam" id="TIGR02727">
    <property type="entry name" value="MTHFS_bact"/>
    <property type="match status" value="1"/>
</dbReference>
<feature type="binding site" evidence="4">
    <location>
        <begin position="137"/>
        <end position="145"/>
    </location>
    <ligand>
        <name>ATP</name>
        <dbReference type="ChEBI" id="CHEBI:30616"/>
    </ligand>
</feature>
<evidence type="ECO:0000256" key="4">
    <source>
        <dbReference type="PIRSR" id="PIRSR006806-1"/>
    </source>
</evidence>
<dbReference type="PANTHER" id="PTHR23407">
    <property type="entry name" value="ATPASE INHIBITOR/5-FORMYLTETRAHYDROFOLATE CYCLO-LIGASE"/>
    <property type="match status" value="1"/>
</dbReference>
<reference evidence="6 7" key="1">
    <citation type="submission" date="2020-02" db="EMBL/GenBank/DDBJ databases">
        <title>Draft genome sequence of two Spirosoma agri KCTC 52727 and Spirosoma terrae KCTC 52035.</title>
        <authorList>
            <person name="Rojas J."/>
            <person name="Ambika Manirajan B."/>
            <person name="Ratering S."/>
            <person name="Suarez C."/>
            <person name="Schnell S."/>
        </authorList>
    </citation>
    <scope>NUCLEOTIDE SEQUENCE [LARGE SCALE GENOMIC DNA]</scope>
    <source>
        <strain evidence="6 7">KCTC 52727</strain>
    </source>
</reference>
<keyword evidence="6" id="KW-0436">Ligase</keyword>
<dbReference type="SUPFAM" id="SSF100950">
    <property type="entry name" value="NagB/RpiA/CoA transferase-like"/>
    <property type="match status" value="1"/>
</dbReference>
<evidence type="ECO:0000313" key="6">
    <source>
        <dbReference type="EMBL" id="NEU68621.1"/>
    </source>
</evidence>